<reference evidence="7" key="1">
    <citation type="submission" date="2022-08" db="EMBL/GenBank/DDBJ databases">
        <title>Genomic Encyclopedia of Type Strains, Phase V (KMG-V): Genome sequencing to study the core and pangenomes of soil and plant-associated prokaryotes.</title>
        <authorList>
            <person name="Whitman W."/>
        </authorList>
    </citation>
    <scope>NUCLEOTIDE SEQUENCE</scope>
    <source>
        <strain evidence="7">SP2017</strain>
    </source>
</reference>
<evidence type="ECO:0000313" key="8">
    <source>
        <dbReference type="Proteomes" id="UP001155010"/>
    </source>
</evidence>
<evidence type="ECO:0000256" key="5">
    <source>
        <dbReference type="SAM" id="Phobius"/>
    </source>
</evidence>
<comment type="caution">
    <text evidence="7">The sequence shown here is derived from an EMBL/GenBank/DDBJ whole genome shotgun (WGS) entry which is preliminary data.</text>
</comment>
<dbReference type="PANTHER" id="PTHR10846">
    <property type="entry name" value="SODIUM/POTASSIUM/CALCIUM EXCHANGER"/>
    <property type="match status" value="1"/>
</dbReference>
<dbReference type="InterPro" id="IPR004481">
    <property type="entry name" value="K/Na/Ca-exchanger"/>
</dbReference>
<dbReference type="InterPro" id="IPR004837">
    <property type="entry name" value="NaCa_Exmemb"/>
</dbReference>
<dbReference type="GO" id="GO:0006874">
    <property type="term" value="P:intracellular calcium ion homeostasis"/>
    <property type="evidence" value="ECO:0007669"/>
    <property type="project" value="TreeGrafter"/>
</dbReference>
<dbReference type="Gene3D" id="6.10.280.80">
    <property type="entry name" value="NCX, peripheral helical region"/>
    <property type="match status" value="1"/>
</dbReference>
<dbReference type="AlphaFoldDB" id="A0A9X2U9D2"/>
<proteinExistence type="predicted"/>
<evidence type="ECO:0000256" key="3">
    <source>
        <dbReference type="ARBA" id="ARBA00022989"/>
    </source>
</evidence>
<evidence type="ECO:0000256" key="1">
    <source>
        <dbReference type="ARBA" id="ARBA00004141"/>
    </source>
</evidence>
<keyword evidence="3 5" id="KW-1133">Transmembrane helix</keyword>
<protein>
    <submittedName>
        <fullName evidence="7">Ca2+/Na+ antiporter</fullName>
    </submittedName>
</protein>
<dbReference type="GO" id="GO:0005886">
    <property type="term" value="C:plasma membrane"/>
    <property type="evidence" value="ECO:0007669"/>
    <property type="project" value="TreeGrafter"/>
</dbReference>
<dbReference type="Proteomes" id="UP001155010">
    <property type="component" value="Unassembled WGS sequence"/>
</dbReference>
<evidence type="ECO:0000313" key="7">
    <source>
        <dbReference type="EMBL" id="MCS3952238.1"/>
    </source>
</evidence>
<dbReference type="InterPro" id="IPR044880">
    <property type="entry name" value="NCX_ion-bd_dom_sf"/>
</dbReference>
<dbReference type="PANTHER" id="PTHR10846:SF8">
    <property type="entry name" value="INNER MEMBRANE PROTEIN YRBG"/>
    <property type="match status" value="1"/>
</dbReference>
<dbReference type="GO" id="GO:0005262">
    <property type="term" value="F:calcium channel activity"/>
    <property type="evidence" value="ECO:0007669"/>
    <property type="project" value="TreeGrafter"/>
</dbReference>
<dbReference type="EMBL" id="JANUBB010000008">
    <property type="protein sequence ID" value="MCS3952238.1"/>
    <property type="molecule type" value="Genomic_DNA"/>
</dbReference>
<feature type="transmembrane region" description="Helical" evidence="5">
    <location>
        <begin position="76"/>
        <end position="93"/>
    </location>
</feature>
<dbReference type="GO" id="GO:0008273">
    <property type="term" value="F:calcium, potassium:sodium antiporter activity"/>
    <property type="evidence" value="ECO:0007669"/>
    <property type="project" value="TreeGrafter"/>
</dbReference>
<evidence type="ECO:0000256" key="4">
    <source>
        <dbReference type="ARBA" id="ARBA00023136"/>
    </source>
</evidence>
<sequence length="119" mass="11526">MAVLFLVAGLVLLVAGAEGLVRGASQIATGVGISPLVVGLTVVALGTSAPEGAVSVGASLGGQPEMALGNVVGSNIFNVLLTLGLTALLRPLAVSARLVRLERGSSGTSSSSCSARNGS</sequence>
<accession>A0A9X2U9D2</accession>
<evidence type="ECO:0000259" key="6">
    <source>
        <dbReference type="Pfam" id="PF01699"/>
    </source>
</evidence>
<evidence type="ECO:0000256" key="2">
    <source>
        <dbReference type="ARBA" id="ARBA00022692"/>
    </source>
</evidence>
<keyword evidence="2 5" id="KW-0812">Transmembrane</keyword>
<feature type="domain" description="Sodium/calcium exchanger membrane region" evidence="6">
    <location>
        <begin position="2"/>
        <end position="101"/>
    </location>
</feature>
<dbReference type="Gene3D" id="1.20.1420.30">
    <property type="entry name" value="NCX, central ion-binding region"/>
    <property type="match status" value="1"/>
</dbReference>
<organism evidence="7 8">
    <name type="scientific">Salinibacter ruber</name>
    <dbReference type="NCBI Taxonomy" id="146919"/>
    <lineage>
        <taxon>Bacteria</taxon>
        <taxon>Pseudomonadati</taxon>
        <taxon>Rhodothermota</taxon>
        <taxon>Rhodothermia</taxon>
        <taxon>Rhodothermales</taxon>
        <taxon>Salinibacteraceae</taxon>
        <taxon>Salinibacter</taxon>
    </lineage>
</organism>
<comment type="subcellular location">
    <subcellularLocation>
        <location evidence="1">Membrane</location>
        <topology evidence="1">Multi-pass membrane protein</topology>
    </subcellularLocation>
</comment>
<name>A0A9X2U9D2_9BACT</name>
<dbReference type="Pfam" id="PF01699">
    <property type="entry name" value="Na_Ca_ex"/>
    <property type="match status" value="1"/>
</dbReference>
<gene>
    <name evidence="7" type="ORF">GGP83_002201</name>
</gene>
<keyword evidence="4 5" id="KW-0472">Membrane</keyword>